<accession>A0AAX4G6D5</accession>
<protein>
    <submittedName>
        <fullName evidence="1">Uncharacterized protein</fullName>
    </submittedName>
</protein>
<evidence type="ECO:0000313" key="2">
    <source>
        <dbReference type="Proteomes" id="UP001305174"/>
    </source>
</evidence>
<reference evidence="2" key="1">
    <citation type="submission" date="2024-05" db="EMBL/GenBank/DDBJ databases">
        <authorList>
            <person name="Tikunov A.Y."/>
            <person name="Morozova V.V."/>
            <person name="Kozlova Y.N."/>
            <person name="Tikunova N.V."/>
            <person name="Babkin I.V."/>
        </authorList>
    </citation>
    <scope>NUCLEOTIDE SEQUENCE [LARGE SCALE GENOMIC DNA]</scope>
</reference>
<sequence>MLSNQTHQTVCTRIELVAVISHIWWEVMESNHISSARRLQRPSCPSNWSTPLNLLGTSQSPPVASPVDQILSYLGFGWTSGNRTQQTPVKSRIPIADRSRSNCLAGNRGLEPPICWLTASDPRPVRTLPKSCFVNHVEH</sequence>
<dbReference type="EMBL" id="OR575930">
    <property type="protein sequence ID" value="WOZ57468.1"/>
    <property type="molecule type" value="Genomic_DNA"/>
</dbReference>
<name>A0AAX4G6D5_9CAUD</name>
<proteinExistence type="predicted"/>
<keyword evidence="2" id="KW-1185">Reference proteome</keyword>
<evidence type="ECO:0000313" key="1">
    <source>
        <dbReference type="EMBL" id="WOZ57468.1"/>
    </source>
</evidence>
<organism evidence="1 2">
    <name type="scientific">Pseudomonas phage vB_PseuGesM_254</name>
    <dbReference type="NCBI Taxonomy" id="3092638"/>
    <lineage>
        <taxon>Viruses</taxon>
        <taxon>Duplodnaviria</taxon>
        <taxon>Heunggongvirae</taxon>
        <taxon>Uroviricota</taxon>
        <taxon>Caudoviricetes</taxon>
        <taxon>Vandenendeviridae</taxon>
        <taxon>Chemalvirus</taxon>
        <taxon>Chemalvirus PseuGes254</taxon>
    </lineage>
</organism>
<dbReference type="Proteomes" id="UP001305174">
    <property type="component" value="Segment"/>
</dbReference>